<dbReference type="SUPFAM" id="SSF56300">
    <property type="entry name" value="Metallo-dependent phosphatases"/>
    <property type="match status" value="1"/>
</dbReference>
<feature type="domain" description="Calcineurin-like phosphoesterase" evidence="4">
    <location>
        <begin position="56"/>
        <end position="220"/>
    </location>
</feature>
<evidence type="ECO:0000313" key="5">
    <source>
        <dbReference type="EMBL" id="SBW11787.1"/>
    </source>
</evidence>
<evidence type="ECO:0000259" key="4">
    <source>
        <dbReference type="Pfam" id="PF00149"/>
    </source>
</evidence>
<dbReference type="AlphaFoldDB" id="A0A212KJF2"/>
<dbReference type="InterPro" id="IPR029052">
    <property type="entry name" value="Metallo-depent_PP-like"/>
</dbReference>
<keyword evidence="3" id="KW-1133">Transmembrane helix</keyword>
<proteinExistence type="predicted"/>
<evidence type="ECO:0000256" key="2">
    <source>
        <dbReference type="ARBA" id="ARBA00022801"/>
    </source>
</evidence>
<gene>
    <name evidence="5" type="ORF">KL86CLO1_13390</name>
</gene>
<dbReference type="PANTHER" id="PTHR31302:SF31">
    <property type="entry name" value="PHOSPHODIESTERASE YAEI"/>
    <property type="match status" value="1"/>
</dbReference>
<reference evidence="5" key="1">
    <citation type="submission" date="2016-04" db="EMBL/GenBank/DDBJ databases">
        <authorList>
            <person name="Evans L.H."/>
            <person name="Alamgir A."/>
            <person name="Owens N."/>
            <person name="Weber N.D."/>
            <person name="Virtaneva K."/>
            <person name="Barbian K."/>
            <person name="Babar A."/>
            <person name="Rosenke K."/>
        </authorList>
    </citation>
    <scope>NUCLEOTIDE SEQUENCE</scope>
    <source>
        <strain evidence="5">86</strain>
    </source>
</reference>
<protein>
    <submittedName>
        <fullName evidence="5">Ser/Thr phosphatase family protein</fullName>
    </submittedName>
</protein>
<keyword evidence="3" id="KW-0812">Transmembrane</keyword>
<dbReference type="GO" id="GO:0016020">
    <property type="term" value="C:membrane"/>
    <property type="evidence" value="ECO:0007669"/>
    <property type="project" value="GOC"/>
</dbReference>
<dbReference type="CDD" id="cd07385">
    <property type="entry name" value="MPP_YkuE_C"/>
    <property type="match status" value="1"/>
</dbReference>
<evidence type="ECO:0000256" key="3">
    <source>
        <dbReference type="SAM" id="Phobius"/>
    </source>
</evidence>
<keyword evidence="2" id="KW-0378">Hydrolase</keyword>
<dbReference type="InterPro" id="IPR004843">
    <property type="entry name" value="Calcineurin-like_PHP"/>
</dbReference>
<sequence length="285" mass="31162">MGNYTGPKRRRPLRAVLVALALLLAAGWFFFDQQNRIQTEVFTLSSSTLPAAFDGFRVVQISDLHGKEFGPENETLLRKVAEQSPDLIAITGDLVDDAAQFSMIEPLAKGLAAIAPTYYVTGNHEWAIREAYTVKALLRECGVTVLSNEFFPLERGGETIVLAGIDDPNGPYDQKTPETLGEELRAAYGEAYTLVLAHRNEYHATYSAAGFDLTLAGHAHGGLIRLPFTDGLVDARRQLFPDYTAGWYALEGGGEMVVSRGLGNVGYTFRLFNRPHLPVIVLSAG</sequence>
<name>A0A212KJF2_9FIRM</name>
<evidence type="ECO:0000256" key="1">
    <source>
        <dbReference type="ARBA" id="ARBA00022723"/>
    </source>
</evidence>
<dbReference type="Gene3D" id="3.60.21.10">
    <property type="match status" value="1"/>
</dbReference>
<dbReference type="Pfam" id="PF00149">
    <property type="entry name" value="Metallophos"/>
    <property type="match status" value="1"/>
</dbReference>
<dbReference type="GO" id="GO:0008758">
    <property type="term" value="F:UDP-2,3-diacylglucosamine hydrolase activity"/>
    <property type="evidence" value="ECO:0007669"/>
    <property type="project" value="TreeGrafter"/>
</dbReference>
<dbReference type="InterPro" id="IPR051158">
    <property type="entry name" value="Metallophosphoesterase_sf"/>
</dbReference>
<keyword evidence="3" id="KW-0472">Membrane</keyword>
<accession>A0A212KJF2</accession>
<dbReference type="GO" id="GO:0009245">
    <property type="term" value="P:lipid A biosynthetic process"/>
    <property type="evidence" value="ECO:0007669"/>
    <property type="project" value="TreeGrafter"/>
</dbReference>
<dbReference type="GO" id="GO:0046872">
    <property type="term" value="F:metal ion binding"/>
    <property type="evidence" value="ECO:0007669"/>
    <property type="project" value="UniProtKB-KW"/>
</dbReference>
<dbReference type="PANTHER" id="PTHR31302">
    <property type="entry name" value="TRANSMEMBRANE PROTEIN WITH METALLOPHOSPHOESTERASE DOMAIN-RELATED"/>
    <property type="match status" value="1"/>
</dbReference>
<organism evidence="5">
    <name type="scientific">uncultured Eubacteriales bacterium</name>
    <dbReference type="NCBI Taxonomy" id="172733"/>
    <lineage>
        <taxon>Bacteria</taxon>
        <taxon>Bacillati</taxon>
        <taxon>Bacillota</taxon>
        <taxon>Clostridia</taxon>
        <taxon>Eubacteriales</taxon>
        <taxon>environmental samples</taxon>
    </lineage>
</organism>
<dbReference type="EMBL" id="FLUN01000001">
    <property type="protein sequence ID" value="SBW11787.1"/>
    <property type="molecule type" value="Genomic_DNA"/>
</dbReference>
<feature type="transmembrane region" description="Helical" evidence="3">
    <location>
        <begin position="12"/>
        <end position="31"/>
    </location>
</feature>
<keyword evidence="1" id="KW-0479">Metal-binding</keyword>